<comment type="caution">
    <text evidence="1">The sequence shown here is derived from an EMBL/GenBank/DDBJ whole genome shotgun (WGS) entry which is preliminary data.</text>
</comment>
<evidence type="ECO:0000313" key="2">
    <source>
        <dbReference type="Proteomes" id="UP000499080"/>
    </source>
</evidence>
<accession>A0A4Y2UZ11</accession>
<name>A0A4Y2UZ11_ARAVE</name>
<reference evidence="1 2" key="1">
    <citation type="journal article" date="2019" name="Sci. Rep.">
        <title>Orb-weaving spider Araneus ventricosus genome elucidates the spidroin gene catalogue.</title>
        <authorList>
            <person name="Kono N."/>
            <person name="Nakamura H."/>
            <person name="Ohtoshi R."/>
            <person name="Moran D.A.P."/>
            <person name="Shinohara A."/>
            <person name="Yoshida Y."/>
            <person name="Fujiwara M."/>
            <person name="Mori M."/>
            <person name="Tomita M."/>
            <person name="Arakawa K."/>
        </authorList>
    </citation>
    <scope>NUCLEOTIDE SEQUENCE [LARGE SCALE GENOMIC DNA]</scope>
</reference>
<protein>
    <submittedName>
        <fullName evidence="1">Uncharacterized protein</fullName>
    </submittedName>
</protein>
<dbReference type="Proteomes" id="UP000499080">
    <property type="component" value="Unassembled WGS sequence"/>
</dbReference>
<organism evidence="1 2">
    <name type="scientific">Araneus ventricosus</name>
    <name type="common">Orbweaver spider</name>
    <name type="synonym">Epeira ventricosa</name>
    <dbReference type="NCBI Taxonomy" id="182803"/>
    <lineage>
        <taxon>Eukaryota</taxon>
        <taxon>Metazoa</taxon>
        <taxon>Ecdysozoa</taxon>
        <taxon>Arthropoda</taxon>
        <taxon>Chelicerata</taxon>
        <taxon>Arachnida</taxon>
        <taxon>Araneae</taxon>
        <taxon>Araneomorphae</taxon>
        <taxon>Entelegynae</taxon>
        <taxon>Araneoidea</taxon>
        <taxon>Araneidae</taxon>
        <taxon>Araneus</taxon>
    </lineage>
</organism>
<sequence>MFPRINLPRLPLYDIPQRRQRAPCDRLVRRDFIQLICETRYYRDSELPIAGKARLLLQGFRATHRGEGKVVIAGIQSYQKGISYVQLRIAGLVSYQMLSRINPYAREKRKWRYGAS</sequence>
<gene>
    <name evidence="1" type="ORF">AVEN_174481_1</name>
</gene>
<dbReference type="EMBL" id="BGPR01041263">
    <property type="protein sequence ID" value="GBO17512.1"/>
    <property type="molecule type" value="Genomic_DNA"/>
</dbReference>
<evidence type="ECO:0000313" key="1">
    <source>
        <dbReference type="EMBL" id="GBO17512.1"/>
    </source>
</evidence>
<dbReference type="AlphaFoldDB" id="A0A4Y2UZ11"/>
<proteinExistence type="predicted"/>
<keyword evidence="2" id="KW-1185">Reference proteome</keyword>